<protein>
    <submittedName>
        <fullName evidence="1">Uncharacterized protein</fullName>
    </submittedName>
</protein>
<evidence type="ECO:0000313" key="1">
    <source>
        <dbReference type="EMBL" id="EIA09719.1"/>
    </source>
</evidence>
<gene>
    <name evidence="1" type="ORF">HJ01_00935</name>
</gene>
<reference evidence="1 2" key="1">
    <citation type="journal article" date="2014" name="Acta Crystallogr. D">
        <title>Structure-based characterization and antifreeze properties of a hyperactive ice-binding protein from the Antarctic bacterium Flavobacterium frigoris PS1.</title>
        <authorList>
            <person name="Do H."/>
            <person name="Kim S.J."/>
            <person name="Kim H.J."/>
            <person name="Lee J.H."/>
        </authorList>
    </citation>
    <scope>NUCLEOTIDE SEQUENCE [LARGE SCALE GENOMIC DNA]</scope>
    <source>
        <strain evidence="1 2">PS1</strain>
    </source>
</reference>
<dbReference type="AlphaFoldDB" id="H7FP38"/>
<proteinExistence type="predicted"/>
<dbReference type="Proteomes" id="UP000005566">
    <property type="component" value="Unassembled WGS sequence"/>
</dbReference>
<sequence length="83" mass="9357">MPNKNTAINERKFFIIKTFTKVIKNIGFLGNNSHSISGTVLLRSNLVYRNESGGGKSKIYQISKVKAIWWSALQSSKANRNQL</sequence>
<dbReference type="EMBL" id="AHKF01000012">
    <property type="protein sequence ID" value="EIA09719.1"/>
    <property type="molecule type" value="Genomic_DNA"/>
</dbReference>
<name>H7FP38_FLAFP</name>
<dbReference type="STRING" id="1086011.HJ01_00935"/>
<comment type="caution">
    <text evidence="1">The sequence shown here is derived from an EMBL/GenBank/DDBJ whole genome shotgun (WGS) entry which is preliminary data.</text>
</comment>
<organism evidence="1 2">
    <name type="scientific">Flavobacterium frigoris (strain PS1)</name>
    <dbReference type="NCBI Taxonomy" id="1086011"/>
    <lineage>
        <taxon>Bacteria</taxon>
        <taxon>Pseudomonadati</taxon>
        <taxon>Bacteroidota</taxon>
        <taxon>Flavobacteriia</taxon>
        <taxon>Flavobacteriales</taxon>
        <taxon>Flavobacteriaceae</taxon>
        <taxon>Flavobacterium</taxon>
    </lineage>
</organism>
<keyword evidence="2" id="KW-1185">Reference proteome</keyword>
<evidence type="ECO:0000313" key="2">
    <source>
        <dbReference type="Proteomes" id="UP000005566"/>
    </source>
</evidence>
<accession>H7FP38</accession>